<dbReference type="STRING" id="1137799.GZ78_11250"/>
<keyword evidence="2" id="KW-1185">Reference proteome</keyword>
<organism evidence="1 2">
    <name type="scientific">Endozoicomonas numazuensis</name>
    <dbReference type="NCBI Taxonomy" id="1137799"/>
    <lineage>
        <taxon>Bacteria</taxon>
        <taxon>Pseudomonadati</taxon>
        <taxon>Pseudomonadota</taxon>
        <taxon>Gammaproteobacteria</taxon>
        <taxon>Oceanospirillales</taxon>
        <taxon>Endozoicomonadaceae</taxon>
        <taxon>Endozoicomonas</taxon>
    </lineage>
</organism>
<comment type="caution">
    <text evidence="1">The sequence shown here is derived from an EMBL/GenBank/DDBJ whole genome shotgun (WGS) entry which is preliminary data.</text>
</comment>
<gene>
    <name evidence="1" type="ORF">GZ78_11250</name>
</gene>
<sequence>MSLIKSGAGEYLILLQQFAHGNLQKAESVLGLDYSYENDCLMLPKITLAHLSRPAPKTHRRLSGKWSEV</sequence>
<dbReference type="AlphaFoldDB" id="A0A081NI58"/>
<dbReference type="EMBL" id="JOKH01000002">
    <property type="protein sequence ID" value="KEQ18131.1"/>
    <property type="molecule type" value="Genomic_DNA"/>
</dbReference>
<proteinExistence type="predicted"/>
<reference evidence="1 2" key="1">
    <citation type="submission" date="2014-06" db="EMBL/GenBank/DDBJ databases">
        <title>Whole Genome Sequences of Three Symbiotic Endozoicomonas Bacteria.</title>
        <authorList>
            <person name="Neave M.J."/>
            <person name="Apprill A."/>
            <person name="Voolstra C.R."/>
        </authorList>
    </citation>
    <scope>NUCLEOTIDE SEQUENCE [LARGE SCALE GENOMIC DNA]</scope>
    <source>
        <strain evidence="1 2">DSM 25634</strain>
    </source>
</reference>
<protein>
    <submittedName>
        <fullName evidence="1">Uncharacterized protein</fullName>
    </submittedName>
</protein>
<evidence type="ECO:0000313" key="1">
    <source>
        <dbReference type="EMBL" id="KEQ18131.1"/>
    </source>
</evidence>
<accession>A0A081NI58</accession>
<name>A0A081NI58_9GAMM</name>
<evidence type="ECO:0000313" key="2">
    <source>
        <dbReference type="Proteomes" id="UP000028073"/>
    </source>
</evidence>
<dbReference type="Proteomes" id="UP000028073">
    <property type="component" value="Unassembled WGS sequence"/>
</dbReference>